<reference evidence="1" key="1">
    <citation type="journal article" date="2021" name="Proc. Natl. Acad. Sci. U.S.A.">
        <title>A Catalog of Tens of Thousands of Viruses from Human Metagenomes Reveals Hidden Associations with Chronic Diseases.</title>
        <authorList>
            <person name="Tisza M.J."/>
            <person name="Buck C.B."/>
        </authorList>
    </citation>
    <scope>NUCLEOTIDE SEQUENCE</scope>
    <source>
        <strain evidence="1">CtPNe1</strain>
    </source>
</reference>
<evidence type="ECO:0000313" key="1">
    <source>
        <dbReference type="EMBL" id="DAD56954.1"/>
    </source>
</evidence>
<proteinExistence type="predicted"/>
<organism evidence="1">
    <name type="scientific">Bacteriophage sp</name>
    <dbReference type="NCBI Taxonomy" id="38018"/>
    <lineage>
        <taxon>Viruses</taxon>
    </lineage>
</organism>
<accession>A0A8D9UIT0</accession>
<dbReference type="EMBL" id="BK029947">
    <property type="protein sequence ID" value="DAD56954.1"/>
    <property type="molecule type" value="Genomic_DNA"/>
</dbReference>
<protein>
    <submittedName>
        <fullName evidence="1">Uncharacterized protein</fullName>
    </submittedName>
</protein>
<sequence length="48" mass="5528">MSIDELLKIIQKTNPTMTKELLIYELGQCRYSSKALIYTESCCVDNNI</sequence>
<name>A0A8D9UIT0_9VIRU</name>